<accession>Q2G8L6</accession>
<keyword evidence="3" id="KW-1185">Reference proteome</keyword>
<dbReference type="AlphaFoldDB" id="Q2G8L6"/>
<dbReference type="HOGENOM" id="CLU_1115206_0_0_5"/>
<evidence type="ECO:0000313" key="3">
    <source>
        <dbReference type="Proteomes" id="UP000009134"/>
    </source>
</evidence>
<feature type="compositionally biased region" description="Basic and acidic residues" evidence="1">
    <location>
        <begin position="82"/>
        <end position="98"/>
    </location>
</feature>
<evidence type="ECO:0000256" key="1">
    <source>
        <dbReference type="SAM" id="MobiDB-lite"/>
    </source>
</evidence>
<reference evidence="3" key="1">
    <citation type="submission" date="2006-01" db="EMBL/GenBank/DDBJ databases">
        <title>Complete sequence of Novosphingobium aromaticivorans DSM 12444.</title>
        <authorList>
            <consortium name="US DOE Joint Genome Institute"/>
            <person name="Copeland A."/>
            <person name="Lucas S."/>
            <person name="Lapidus A."/>
            <person name="Barry K."/>
            <person name="Detter J.C."/>
            <person name="Glavina T."/>
            <person name="Hammon N."/>
            <person name="Israni S."/>
            <person name="Pitluck S."/>
            <person name="Chain P."/>
            <person name="Malfatti S."/>
            <person name="Shin M."/>
            <person name="Vergez L."/>
            <person name="Schmutz J."/>
            <person name="Larimer F."/>
            <person name="Land M."/>
            <person name="Kyrpides N."/>
            <person name="Ivanova N."/>
            <person name="Fredrickson J."/>
            <person name="Balkwill D."/>
            <person name="Romine M.F."/>
            <person name="Richardson P."/>
        </authorList>
    </citation>
    <scope>NUCLEOTIDE SEQUENCE [LARGE SCALE GENOMIC DNA]</scope>
    <source>
        <strain evidence="3">ATCC 700278 / DSM 12444 / CCUG 56034 / CIP 105152 / NBRC 16084 / F199</strain>
    </source>
</reference>
<organism evidence="2 3">
    <name type="scientific">Novosphingobium aromaticivorans (strain ATCC 700278 / DSM 12444 / CCUG 56034 / CIP 105152 / NBRC 16084 / F199)</name>
    <dbReference type="NCBI Taxonomy" id="279238"/>
    <lineage>
        <taxon>Bacteria</taxon>
        <taxon>Pseudomonadati</taxon>
        <taxon>Pseudomonadota</taxon>
        <taxon>Alphaproteobacteria</taxon>
        <taxon>Sphingomonadales</taxon>
        <taxon>Sphingomonadaceae</taxon>
        <taxon>Novosphingobium</taxon>
    </lineage>
</organism>
<dbReference type="Proteomes" id="UP000009134">
    <property type="component" value="Chromosome"/>
</dbReference>
<evidence type="ECO:0008006" key="4">
    <source>
        <dbReference type="Google" id="ProtNLM"/>
    </source>
</evidence>
<protein>
    <recommendedName>
        <fullName evidence="4">Lipoprotein</fullName>
    </recommendedName>
</protein>
<sequence>MRRSSAIAAVVAGLLLLAGCMVLPGRFASDLALRKDGTFDFSYKGEIYLLALSKMAAEERNRKSSDAQFEPSTCYSDETGDERECTSDELAAQKKSWEEDVASSKAAAEEKKKSDEQMMKAMLGGIDPSDPRAAQEFADRLRRQKGWKSVVDKGDGRFEVEYAISGRLDHDFTFPTIEKLPMITPFVTLIRRADGSVRVEAPAFASGAANSPWMGMATAAADEKSEKAGGDGMPVLDGVLTLVTDGEILANNTDEGPLAVPTGRKLEWIINARTATAPTALVRLTR</sequence>
<feature type="compositionally biased region" description="Polar residues" evidence="1">
    <location>
        <begin position="66"/>
        <end position="76"/>
    </location>
</feature>
<dbReference type="RefSeq" id="WP_011445021.1">
    <property type="nucleotide sequence ID" value="NC_007794.1"/>
</dbReference>
<dbReference type="EMBL" id="CP000248">
    <property type="protein sequence ID" value="ABD25807.1"/>
    <property type="molecule type" value="Genomic_DNA"/>
</dbReference>
<proteinExistence type="predicted"/>
<dbReference type="eggNOG" id="ENOG5032TJS">
    <property type="taxonomic scope" value="Bacteria"/>
</dbReference>
<evidence type="ECO:0000313" key="2">
    <source>
        <dbReference type="EMBL" id="ABD25807.1"/>
    </source>
</evidence>
<dbReference type="PROSITE" id="PS51257">
    <property type="entry name" value="PROKAR_LIPOPROTEIN"/>
    <property type="match status" value="1"/>
</dbReference>
<feature type="compositionally biased region" description="Basic and acidic residues" evidence="1">
    <location>
        <begin position="107"/>
        <end position="116"/>
    </location>
</feature>
<gene>
    <name evidence="2" type="ordered locus">Saro_1363</name>
</gene>
<feature type="region of interest" description="Disordered" evidence="1">
    <location>
        <begin position="60"/>
        <end position="116"/>
    </location>
</feature>
<name>Q2G8L6_NOVAD</name>
<dbReference type="KEGG" id="nar:Saro_1363"/>